<dbReference type="OrthoDB" id="9811262at2"/>
<feature type="domain" description="ENPP1-3/EXOG-like endonuclease/phosphodiesterase" evidence="12">
    <location>
        <begin position="65"/>
        <end position="257"/>
    </location>
</feature>
<dbReference type="SMART" id="SM00477">
    <property type="entry name" value="NUC"/>
    <property type="match status" value="1"/>
</dbReference>
<dbReference type="GO" id="GO:0003676">
    <property type="term" value="F:nucleic acid binding"/>
    <property type="evidence" value="ECO:0007669"/>
    <property type="project" value="InterPro"/>
</dbReference>
<reference evidence="14 15" key="1">
    <citation type="submission" date="2016-10" db="EMBL/GenBank/DDBJ databases">
        <authorList>
            <person name="de Groot N.N."/>
        </authorList>
    </citation>
    <scope>NUCLEOTIDE SEQUENCE [LARGE SCALE GENOMIC DNA]</scope>
    <source>
        <strain evidence="14 15">DSM 19886</strain>
    </source>
</reference>
<evidence type="ECO:0000256" key="3">
    <source>
        <dbReference type="ARBA" id="ARBA00022722"/>
    </source>
</evidence>
<keyword evidence="11" id="KW-0812">Transmembrane</keyword>
<dbReference type="SMART" id="SM00892">
    <property type="entry name" value="Endonuclease_NS"/>
    <property type="match status" value="1"/>
</dbReference>
<proteinExistence type="inferred from homology"/>
<keyword evidence="4 9" id="KW-0479">Metal-binding</keyword>
<keyword evidence="7" id="KW-0460">Magnesium</keyword>
<evidence type="ECO:0000256" key="4">
    <source>
        <dbReference type="ARBA" id="ARBA00022723"/>
    </source>
</evidence>
<dbReference type="RefSeq" id="WP_089886970.1">
    <property type="nucleotide sequence ID" value="NZ_FNGV01000002.1"/>
</dbReference>
<feature type="active site" description="Proton acceptor" evidence="8">
    <location>
        <position position="126"/>
    </location>
</feature>
<evidence type="ECO:0000313" key="14">
    <source>
        <dbReference type="EMBL" id="SDL73141.1"/>
    </source>
</evidence>
<dbReference type="InterPro" id="IPR001604">
    <property type="entry name" value="Endo_G_ENPP1-like_dom"/>
</dbReference>
<evidence type="ECO:0000256" key="9">
    <source>
        <dbReference type="PIRSR" id="PIRSR640255-2"/>
    </source>
</evidence>
<evidence type="ECO:0000256" key="5">
    <source>
        <dbReference type="ARBA" id="ARBA00022759"/>
    </source>
</evidence>
<dbReference type="EC" id="3.1.30.-" evidence="10"/>
<keyword evidence="6 10" id="KW-0378">Hydrolase</keyword>
<evidence type="ECO:0000259" key="12">
    <source>
        <dbReference type="SMART" id="SM00477"/>
    </source>
</evidence>
<evidence type="ECO:0000256" key="10">
    <source>
        <dbReference type="RuleBase" id="RU366055"/>
    </source>
</evidence>
<evidence type="ECO:0000256" key="7">
    <source>
        <dbReference type="ARBA" id="ARBA00022842"/>
    </source>
</evidence>
<keyword evidence="11" id="KW-1133">Transmembrane helix</keyword>
<dbReference type="PANTHER" id="PTHR13966">
    <property type="entry name" value="ENDONUCLEASE RELATED"/>
    <property type="match status" value="1"/>
</dbReference>
<evidence type="ECO:0000259" key="13">
    <source>
        <dbReference type="SMART" id="SM00892"/>
    </source>
</evidence>
<dbReference type="PROSITE" id="PS01070">
    <property type="entry name" value="NUCLEASE_NON_SPEC"/>
    <property type="match status" value="1"/>
</dbReference>
<dbReference type="PANTHER" id="PTHR13966:SF5">
    <property type="entry name" value="ENDONUCLEASE G, MITOCHONDRIAL"/>
    <property type="match status" value="1"/>
</dbReference>
<dbReference type="InterPro" id="IPR018524">
    <property type="entry name" value="DNA/RNA_endonuclease_AS"/>
</dbReference>
<evidence type="ECO:0000256" key="2">
    <source>
        <dbReference type="ARBA" id="ARBA00010052"/>
    </source>
</evidence>
<dbReference type="CDD" id="cd00091">
    <property type="entry name" value="NUC"/>
    <property type="match status" value="1"/>
</dbReference>
<organism evidence="14 15">
    <name type="scientific">Kriegella aquimaris</name>
    <dbReference type="NCBI Taxonomy" id="192904"/>
    <lineage>
        <taxon>Bacteria</taxon>
        <taxon>Pseudomonadati</taxon>
        <taxon>Bacteroidota</taxon>
        <taxon>Flavobacteriia</taxon>
        <taxon>Flavobacteriales</taxon>
        <taxon>Flavobacteriaceae</taxon>
        <taxon>Kriegella</taxon>
    </lineage>
</organism>
<keyword evidence="5 10" id="KW-0255">Endonuclease</keyword>
<evidence type="ECO:0000256" key="1">
    <source>
        <dbReference type="ARBA" id="ARBA00001946"/>
    </source>
</evidence>
<accession>A0A1G9MGL3</accession>
<dbReference type="Gene3D" id="3.40.570.10">
    <property type="entry name" value="Extracellular Endonuclease, subunit A"/>
    <property type="match status" value="1"/>
</dbReference>
<dbReference type="Proteomes" id="UP000199440">
    <property type="component" value="Unassembled WGS sequence"/>
</dbReference>
<dbReference type="InterPro" id="IPR040255">
    <property type="entry name" value="Non-specific_endonuclease"/>
</dbReference>
<feature type="transmembrane region" description="Helical" evidence="11">
    <location>
        <begin position="12"/>
        <end position="28"/>
    </location>
</feature>
<evidence type="ECO:0000256" key="8">
    <source>
        <dbReference type="PIRSR" id="PIRSR640255-1"/>
    </source>
</evidence>
<keyword evidence="15" id="KW-1185">Reference proteome</keyword>
<dbReference type="EMBL" id="FNGV01000002">
    <property type="protein sequence ID" value="SDL73141.1"/>
    <property type="molecule type" value="Genomic_DNA"/>
</dbReference>
<dbReference type="SUPFAM" id="SSF54060">
    <property type="entry name" value="His-Me finger endonucleases"/>
    <property type="match status" value="1"/>
</dbReference>
<gene>
    <name evidence="14" type="ORF">SAMN04488514_102509</name>
</gene>
<evidence type="ECO:0000313" key="15">
    <source>
        <dbReference type="Proteomes" id="UP000199440"/>
    </source>
</evidence>
<evidence type="ECO:0000256" key="6">
    <source>
        <dbReference type="ARBA" id="ARBA00022801"/>
    </source>
</evidence>
<comment type="similarity">
    <text evidence="2 10">Belongs to the DNA/RNA non-specific endonuclease family.</text>
</comment>
<dbReference type="GO" id="GO:0046872">
    <property type="term" value="F:metal ion binding"/>
    <property type="evidence" value="ECO:0007669"/>
    <property type="project" value="UniProtKB-KW"/>
</dbReference>
<name>A0A1G9MGL3_9FLAO</name>
<dbReference type="InterPro" id="IPR044929">
    <property type="entry name" value="DNA/RNA_non-sp_Endonuclease_sf"/>
</dbReference>
<dbReference type="Pfam" id="PF01223">
    <property type="entry name" value="Endonuclease_NS"/>
    <property type="match status" value="1"/>
</dbReference>
<evidence type="ECO:0000256" key="11">
    <source>
        <dbReference type="SAM" id="Phobius"/>
    </source>
</evidence>
<keyword evidence="11" id="KW-0472">Membrane</keyword>
<sequence>MVRAKSIKGNKAIFTVLLLICVIGFWLFENFYTPATYSVAAEGDFKSEMSLTMLPSSTTGDIVAHNHYILSYNEPYEQAEWVAYELKKEHLTNDDRKRPYFIEDPKVKTKSADWRNYRGSGYDRGHLCPAGDRRFSEQAYNETFYTSNISPQDRDFNAGVWNRLEMQVRQWAKRYGSIFVVTGGVLEDGLKEIGEEDVDVPNYYYKIVAKGEKSHLEVIAFLIPGRPSSKPLEQFAVPIDQIEKLTGIDFFEKLPIEITAELEQNVNMEGWRF</sequence>
<dbReference type="STRING" id="192904.SAMN04488514_102509"/>
<feature type="domain" description="DNA/RNA non-specific endonuclease/pyrophosphatase/phosphodiesterase" evidence="13">
    <location>
        <begin position="64"/>
        <end position="257"/>
    </location>
</feature>
<dbReference type="GO" id="GO:0016787">
    <property type="term" value="F:hydrolase activity"/>
    <property type="evidence" value="ECO:0007669"/>
    <property type="project" value="UniProtKB-KW"/>
</dbReference>
<dbReference type="InterPro" id="IPR020821">
    <property type="entry name" value="ENPP1-3/EXOG-like_nuc-like"/>
</dbReference>
<feature type="binding site" evidence="9">
    <location>
        <position position="157"/>
    </location>
    <ligand>
        <name>Mg(2+)</name>
        <dbReference type="ChEBI" id="CHEBI:18420"/>
        <note>catalytic</note>
    </ligand>
</feature>
<dbReference type="AlphaFoldDB" id="A0A1G9MGL3"/>
<protein>
    <recommendedName>
        <fullName evidence="10">Endonuclease</fullName>
        <ecNumber evidence="10">3.1.30.-</ecNumber>
    </recommendedName>
</protein>
<dbReference type="GO" id="GO:0004519">
    <property type="term" value="F:endonuclease activity"/>
    <property type="evidence" value="ECO:0007669"/>
    <property type="project" value="UniProtKB-UniRule"/>
</dbReference>
<keyword evidence="3 10" id="KW-0540">Nuclease</keyword>
<comment type="cofactor">
    <cofactor evidence="1 10">
        <name>Mg(2+)</name>
        <dbReference type="ChEBI" id="CHEBI:18420"/>
    </cofactor>
</comment>
<dbReference type="InterPro" id="IPR044925">
    <property type="entry name" value="His-Me_finger_sf"/>
</dbReference>